<dbReference type="Proteomes" id="UP000076154">
    <property type="component" value="Unassembled WGS sequence"/>
</dbReference>
<evidence type="ECO:0000256" key="1">
    <source>
        <dbReference type="SAM" id="MobiDB-lite"/>
    </source>
</evidence>
<feature type="region of interest" description="Disordered" evidence="1">
    <location>
        <begin position="303"/>
        <end position="328"/>
    </location>
</feature>
<dbReference type="InterPro" id="IPR054722">
    <property type="entry name" value="PolX-like_BBD"/>
</dbReference>
<dbReference type="Pfam" id="PF22936">
    <property type="entry name" value="Pol_BBD"/>
    <property type="match status" value="1"/>
</dbReference>
<proteinExistence type="predicted"/>
<feature type="compositionally biased region" description="Basic and acidic residues" evidence="1">
    <location>
        <begin position="249"/>
        <end position="265"/>
    </location>
</feature>
<dbReference type="OrthoDB" id="2941894at2759"/>
<feature type="region of interest" description="Disordered" evidence="1">
    <location>
        <begin position="234"/>
        <end position="265"/>
    </location>
</feature>
<evidence type="ECO:0000259" key="2">
    <source>
        <dbReference type="Pfam" id="PF22936"/>
    </source>
</evidence>
<gene>
    <name evidence="3" type="ORF">Hypma_015377</name>
</gene>
<name>A0A369KAI4_HYPMA</name>
<dbReference type="STRING" id="39966.A0A369KAI4"/>
<feature type="compositionally biased region" description="Low complexity" evidence="1">
    <location>
        <begin position="312"/>
        <end position="328"/>
    </location>
</feature>
<reference evidence="3" key="1">
    <citation type="submission" date="2018-04" db="EMBL/GenBank/DDBJ databases">
        <title>Whole genome sequencing of Hypsizygus marmoreus.</title>
        <authorList>
            <person name="Choi I.-G."/>
            <person name="Min B."/>
            <person name="Kim J.-G."/>
            <person name="Kim S."/>
            <person name="Oh Y.-L."/>
            <person name="Kong W.-S."/>
            <person name="Park H."/>
            <person name="Jeong J."/>
            <person name="Song E.-S."/>
        </authorList>
    </citation>
    <scope>NUCLEOTIDE SEQUENCE [LARGE SCALE GENOMIC DNA]</scope>
    <source>
        <strain evidence="3">51987-8</strain>
    </source>
</reference>
<evidence type="ECO:0000313" key="3">
    <source>
        <dbReference type="EMBL" id="RDB28823.1"/>
    </source>
</evidence>
<protein>
    <recommendedName>
        <fullName evidence="2">Retrovirus-related Pol polyprotein from transposon TNT 1-94-like beta-barrel domain-containing protein</fullName>
    </recommendedName>
</protein>
<comment type="caution">
    <text evidence="3">The sequence shown here is derived from an EMBL/GenBank/DDBJ whole genome shotgun (WGS) entry which is preliminary data.</text>
</comment>
<accession>A0A369KAI4</accession>
<dbReference type="InParanoid" id="A0A369KAI4"/>
<evidence type="ECO:0000313" key="4">
    <source>
        <dbReference type="Proteomes" id="UP000076154"/>
    </source>
</evidence>
<dbReference type="Pfam" id="PF14223">
    <property type="entry name" value="Retrotran_gag_2"/>
    <property type="match status" value="1"/>
</dbReference>
<dbReference type="AlphaFoldDB" id="A0A369KAI4"/>
<sequence length="562" mass="60324">MAAVQNNVAVVPISTDISHPSVVMRAVREGHWTIEHGLLDLTVNNWSSWSKHVEGVLQMSGGLDRYLHGKTAEPDSALEPRANENWQINDAAVRAFLRSKCAPAELSVIEDSKSSLATWTTLLSRHKLQGPISQVSLIQEALNVRYSTSTAPFAETTAHIRSLNKRIWDMGTPTVDSFLIILMLIALSPDDLRNVRDSVVNGISSSNAATPYTASNIVSRLELEQQVRTAEAARLNPVPNEAHATFSKSSRDAKSRDAKSRDVCSHCGGERHQAEFCIQPGGNMAGQTIADARAAKFAKRALKTKPKESALPSSTIPKSSKDSNSSPSIIHDANNRAYIVDSTTGNAYPLHAFPHTAPEAHFSSLATDDISSIYSPLVSASMTAADHAEYAGIAWLDLAGELNASINWQDHSKPVDIAAISVSPIQTPSRTDVSLISSPFLLDSGCTTHISPEHSDFLSLQPISNRLVRGVGGSSIEAVGIGSIKLVVGKGSYLHLDNVLFIPASTVRLLSIACLTDSTRGKVSFTTSQVIISNPSGARIASGSRIPARNLYQLDCSCTCYS</sequence>
<feature type="domain" description="Retrovirus-related Pol polyprotein from transposon TNT 1-94-like beta-barrel" evidence="2">
    <location>
        <begin position="440"/>
        <end position="517"/>
    </location>
</feature>
<dbReference type="EMBL" id="LUEZ02000010">
    <property type="protein sequence ID" value="RDB28823.1"/>
    <property type="molecule type" value="Genomic_DNA"/>
</dbReference>
<keyword evidence="4" id="KW-1185">Reference proteome</keyword>
<organism evidence="3 4">
    <name type="scientific">Hypsizygus marmoreus</name>
    <name type="common">White beech mushroom</name>
    <name type="synonym">Agaricus marmoreus</name>
    <dbReference type="NCBI Taxonomy" id="39966"/>
    <lineage>
        <taxon>Eukaryota</taxon>
        <taxon>Fungi</taxon>
        <taxon>Dikarya</taxon>
        <taxon>Basidiomycota</taxon>
        <taxon>Agaricomycotina</taxon>
        <taxon>Agaricomycetes</taxon>
        <taxon>Agaricomycetidae</taxon>
        <taxon>Agaricales</taxon>
        <taxon>Tricholomatineae</taxon>
        <taxon>Lyophyllaceae</taxon>
        <taxon>Hypsizygus</taxon>
    </lineage>
</organism>